<accession>K4I5P2</accession>
<evidence type="ECO:0000313" key="1">
    <source>
        <dbReference type="EMBL" id="AFU63815.1"/>
    </source>
</evidence>
<dbReference type="Proteomes" id="UP000007004">
    <property type="component" value="Segment"/>
</dbReference>
<keyword evidence="2" id="KW-1185">Reference proteome</keyword>
<dbReference type="KEGG" id="vg:24638949"/>
<proteinExistence type="predicted"/>
<evidence type="ECO:0000313" key="2">
    <source>
        <dbReference type="Proteomes" id="UP000007004"/>
    </source>
</evidence>
<dbReference type="EMBL" id="JX181824">
    <property type="protein sequence ID" value="AFU63815.1"/>
    <property type="molecule type" value="Genomic_DNA"/>
</dbReference>
<reference evidence="1 2" key="1">
    <citation type="submission" date="2012-06" db="EMBL/GenBank/DDBJ databases">
        <title>Bacteriophages quickly and effectively reduce contamination of various foods with Salmonella.</title>
        <authorList>
            <person name="Woolston J."/>
            <person name="Parks A.R."/>
            <person name="Hanna L.F."/>
            <person name="Charbonneau D."/>
            <person name="Sulakvelidze A."/>
        </authorList>
    </citation>
    <scope>NUCLEOTIDE SEQUENCE [LARGE SCALE GENOMIC DNA]</scope>
    <source>
        <strain evidence="1">SSE-121</strain>
    </source>
</reference>
<organism evidence="1 2">
    <name type="scientific">Salmonella phage SSE121</name>
    <dbReference type="NCBI Taxonomy" id="1204529"/>
    <lineage>
        <taxon>Viruses</taxon>
        <taxon>Duplodnaviria</taxon>
        <taxon>Heunggongvirae</taxon>
        <taxon>Uroviricota</taxon>
        <taxon>Caudoviricetes</taxon>
        <taxon>Vequintavirinae</taxon>
        <taxon>Seunavirus</taxon>
        <taxon>Seunavirus SSE121</taxon>
    </lineage>
</organism>
<sequence>MNDYLPHIVGDLRGGGFTVDIISYQPTKQGTAINFFVTW</sequence>
<protein>
    <submittedName>
        <fullName evidence="1">Uncharacterized protein</fullName>
    </submittedName>
</protein>
<name>K4I5P2_9CAUD</name>
<dbReference type="GeneID" id="24638949"/>
<dbReference type="RefSeq" id="YP_009148970.1">
    <property type="nucleotide sequence ID" value="NC_027351.1"/>
</dbReference>